<dbReference type="EMBL" id="CP015378">
    <property type="protein sequence ID" value="ANC75796.1"/>
    <property type="molecule type" value="Genomic_DNA"/>
</dbReference>
<dbReference type="Pfam" id="PF07885">
    <property type="entry name" value="Ion_trans_2"/>
    <property type="match status" value="1"/>
</dbReference>
<dbReference type="SUPFAM" id="SSF81324">
    <property type="entry name" value="Voltage-gated potassium channels"/>
    <property type="match status" value="1"/>
</dbReference>
<dbReference type="Proteomes" id="UP000076623">
    <property type="component" value="Chromosome"/>
</dbReference>
<sequence>MENAILIILLLTTAGLIIRSIWMLFKHPGIKEHLMPASHLLILFIVYGTIISGFGLIYALISLMGYPVIKLELNQSDFFSFIEACIYFSSTTILSVGYGDIVPVGAGRWIAALQALIGYLLPIAFVLSSVVYHNRTAK</sequence>
<dbReference type="AlphaFoldDB" id="A0A160IJC2"/>
<gene>
    <name evidence="1" type="ORF">ABE65_002670</name>
</gene>
<reference evidence="1 2" key="1">
    <citation type="submission" date="2016-04" db="EMBL/GenBank/DDBJ databases">
        <title>Complete genome sequence of Fictibacillus phosphorivorans G25-29, a strain toxic to nematodes.</title>
        <authorList>
            <person name="Zheng Z."/>
        </authorList>
    </citation>
    <scope>NUCLEOTIDE SEQUENCE [LARGE SCALE GENOMIC DNA]</scope>
    <source>
        <strain evidence="1 2">G25-29</strain>
    </source>
</reference>
<dbReference type="OrthoDB" id="9813518at2"/>
<dbReference type="RefSeq" id="WP_066391152.1">
    <property type="nucleotide sequence ID" value="NZ_CP015378.1"/>
</dbReference>
<accession>A0A160IJC2</accession>
<dbReference type="KEGG" id="fpn:ABE65_002670"/>
<keyword evidence="2" id="KW-1185">Reference proteome</keyword>
<dbReference type="STRING" id="1221500.ABE65_002670"/>
<name>A0A160IJC2_9BACL</name>
<dbReference type="Gene3D" id="1.10.287.70">
    <property type="match status" value="1"/>
</dbReference>
<evidence type="ECO:0000313" key="2">
    <source>
        <dbReference type="Proteomes" id="UP000076623"/>
    </source>
</evidence>
<dbReference type="InterPro" id="IPR013099">
    <property type="entry name" value="K_chnl_dom"/>
</dbReference>
<proteinExistence type="predicted"/>
<organism evidence="1 2">
    <name type="scientific">Fictibacillus phosphorivorans</name>
    <dbReference type="NCBI Taxonomy" id="1221500"/>
    <lineage>
        <taxon>Bacteria</taxon>
        <taxon>Bacillati</taxon>
        <taxon>Bacillota</taxon>
        <taxon>Bacilli</taxon>
        <taxon>Bacillales</taxon>
        <taxon>Fictibacillaceae</taxon>
        <taxon>Fictibacillus</taxon>
    </lineage>
</organism>
<protein>
    <submittedName>
        <fullName evidence="1">Uncharacterized protein</fullName>
    </submittedName>
</protein>
<evidence type="ECO:0000313" key="1">
    <source>
        <dbReference type="EMBL" id="ANC75796.1"/>
    </source>
</evidence>